<accession>A0A6C0R971</accession>
<dbReference type="Gene3D" id="2.60.40.4070">
    <property type="match status" value="1"/>
</dbReference>
<keyword evidence="1" id="KW-0732">Signal</keyword>
<proteinExistence type="predicted"/>
<protein>
    <submittedName>
        <fullName evidence="3">T9SS type A sorting domain-containing protein</fullName>
    </submittedName>
</protein>
<feature type="chain" id="PRO_5025368746" evidence="1">
    <location>
        <begin position="26"/>
        <end position="591"/>
    </location>
</feature>
<sequence>MKKFYTNSKLLLLLTALLTSFAATSQESLEIIGGDLTLNPDTMYAVSAVYTDSTGTPIDDAKIKWNTEPGYLGKVDKNGYLITNHSGEGFLIAKYKELRDSVLLKVNGPVKDDDDEDDENEMEDVYPKIKIVPDHIKVEVSDSVELRAFYIDSTGTKIDTSFVWSIEPEELGLFPDPEASMFYTGNTTGKGIVIAMLGDLADTAKVTIYESKAKKEKKEKHEQVKNNRGKQLMIEPGDMVVYTEHEAIQYAADYKTNGTKHQDAVFLWSVSDTSVAAISNEGLLTLSGETGMTLVHAEYSNFKASVELLVVDSTVDMEVNTISMRRVLPDGQELKAKTFKEGESYKIGGLPYPLNILNAGMLHFPFGCIDEDIEIFMFIPEEYAEVSDSSTQVTFTDEVITGVKFSVKPVASDTIVEPYFFNVPVNLSLVFKHDLLDSLGVTPEELDVFFAENTGFEEIDEHVAVDTVRNKIYANIIHFSTIVVKQGNAVTSVEDIVPIPEADLTIYPNPFSSSATIQFMISDASDIQIEIYNLFGQRVQLLSERKYNKGVHRIKWSGDDMNGAPATSGVYLCRFIKDGKVSQVKKMVLKR</sequence>
<evidence type="ECO:0000313" key="3">
    <source>
        <dbReference type="EMBL" id="QIA07014.1"/>
    </source>
</evidence>
<dbReference type="RefSeq" id="WP_163344943.1">
    <property type="nucleotide sequence ID" value="NZ_CP048409.1"/>
</dbReference>
<dbReference type="AlphaFoldDB" id="A0A6C0R971"/>
<dbReference type="NCBIfam" id="TIGR04183">
    <property type="entry name" value="Por_Secre_tail"/>
    <property type="match status" value="1"/>
</dbReference>
<feature type="domain" description="Secretion system C-terminal sorting" evidence="2">
    <location>
        <begin position="506"/>
        <end position="588"/>
    </location>
</feature>
<evidence type="ECO:0000256" key="1">
    <source>
        <dbReference type="SAM" id="SignalP"/>
    </source>
</evidence>
<evidence type="ECO:0000259" key="2">
    <source>
        <dbReference type="Pfam" id="PF18962"/>
    </source>
</evidence>
<dbReference type="Gene3D" id="2.60.40.1080">
    <property type="match status" value="1"/>
</dbReference>
<feature type="signal peptide" evidence="1">
    <location>
        <begin position="1"/>
        <end position="25"/>
    </location>
</feature>
<reference evidence="3 4" key="1">
    <citation type="submission" date="2020-02" db="EMBL/GenBank/DDBJ databases">
        <title>Genome sequencing for Draconibacterium sp. strain M1.</title>
        <authorList>
            <person name="Park S.-J."/>
        </authorList>
    </citation>
    <scope>NUCLEOTIDE SEQUENCE [LARGE SCALE GENOMIC DNA]</scope>
    <source>
        <strain evidence="3 4">M1</strain>
    </source>
</reference>
<dbReference type="EMBL" id="CP048409">
    <property type="protein sequence ID" value="QIA07014.1"/>
    <property type="molecule type" value="Genomic_DNA"/>
</dbReference>
<dbReference type="Pfam" id="PF18962">
    <property type="entry name" value="Por_Secre_tail"/>
    <property type="match status" value="1"/>
</dbReference>
<gene>
    <name evidence="3" type="ORF">G0Q07_04345</name>
</gene>
<name>A0A6C0R971_9BACT</name>
<dbReference type="KEGG" id="drc:G0Q07_04345"/>
<keyword evidence="4" id="KW-1185">Reference proteome</keyword>
<organism evidence="3 4">
    <name type="scientific">Draconibacterium halophilum</name>
    <dbReference type="NCBI Taxonomy" id="2706887"/>
    <lineage>
        <taxon>Bacteria</taxon>
        <taxon>Pseudomonadati</taxon>
        <taxon>Bacteroidota</taxon>
        <taxon>Bacteroidia</taxon>
        <taxon>Marinilabiliales</taxon>
        <taxon>Prolixibacteraceae</taxon>
        <taxon>Draconibacterium</taxon>
    </lineage>
</organism>
<evidence type="ECO:0000313" key="4">
    <source>
        <dbReference type="Proteomes" id="UP000474630"/>
    </source>
</evidence>
<dbReference type="InterPro" id="IPR026444">
    <property type="entry name" value="Secre_tail"/>
</dbReference>
<dbReference type="Proteomes" id="UP000474630">
    <property type="component" value="Chromosome"/>
</dbReference>